<organism evidence="1 2">
    <name type="scientific">Mesorhabditis spiculigera</name>
    <dbReference type="NCBI Taxonomy" id="96644"/>
    <lineage>
        <taxon>Eukaryota</taxon>
        <taxon>Metazoa</taxon>
        <taxon>Ecdysozoa</taxon>
        <taxon>Nematoda</taxon>
        <taxon>Chromadorea</taxon>
        <taxon>Rhabditida</taxon>
        <taxon>Rhabditina</taxon>
        <taxon>Rhabditomorpha</taxon>
        <taxon>Rhabditoidea</taxon>
        <taxon>Rhabditidae</taxon>
        <taxon>Mesorhabditinae</taxon>
        <taxon>Mesorhabditis</taxon>
    </lineage>
</organism>
<dbReference type="EMBL" id="CATQJA010002647">
    <property type="protein sequence ID" value="CAJ0576903.1"/>
    <property type="molecule type" value="Genomic_DNA"/>
</dbReference>
<evidence type="ECO:0000313" key="1">
    <source>
        <dbReference type="EMBL" id="CAJ0576903.1"/>
    </source>
</evidence>
<dbReference type="Proteomes" id="UP001177023">
    <property type="component" value="Unassembled WGS sequence"/>
</dbReference>
<sequence length="247" mass="27190">MATQMSLQSAQEAWKQIDALGVDGVRSKKGIYVTVNGNDPTGNVVIRTTNQPSSDGTNDAFKTILAKGLPITRFACERALTQKRIDDYFRTQKSRYRDPELLTTQQRIGRDCKATGQTTVFLDIDSQIKSKASYVRPAQVFIALLKALRDNVWTPEGCVTIAFRDFLNETRAEAKDIAKAFMGQIADLLVEGGVNTNQLRMVVRTDVGDALRTYDRIKTCENVFEGTVDGLRTPQPGAAGAPRPANA</sequence>
<accession>A0AA36G8X5</accession>
<dbReference type="AlphaFoldDB" id="A0AA36G8X5"/>
<feature type="non-terminal residue" evidence="1">
    <location>
        <position position="247"/>
    </location>
</feature>
<comment type="caution">
    <text evidence="1">The sequence shown here is derived from an EMBL/GenBank/DDBJ whole genome shotgun (WGS) entry which is preliminary data.</text>
</comment>
<protein>
    <submittedName>
        <fullName evidence="1">Uncharacterized protein</fullName>
    </submittedName>
</protein>
<evidence type="ECO:0000313" key="2">
    <source>
        <dbReference type="Proteomes" id="UP001177023"/>
    </source>
</evidence>
<name>A0AA36G8X5_9BILA</name>
<gene>
    <name evidence="1" type="ORF">MSPICULIGERA_LOCUS15185</name>
</gene>
<keyword evidence="2" id="KW-1185">Reference proteome</keyword>
<reference evidence="1" key="1">
    <citation type="submission" date="2023-06" db="EMBL/GenBank/DDBJ databases">
        <authorList>
            <person name="Delattre M."/>
        </authorList>
    </citation>
    <scope>NUCLEOTIDE SEQUENCE</scope>
    <source>
        <strain evidence="1">AF72</strain>
    </source>
</reference>
<proteinExistence type="predicted"/>